<dbReference type="OrthoDB" id="350488at2157"/>
<dbReference type="KEGG" id="srub:C2R22_23080"/>
<dbReference type="RefSeq" id="WP_103428106.1">
    <property type="nucleotide sequence ID" value="NZ_CP026311.1"/>
</dbReference>
<name>A0A2I8VRE1_9EURY</name>
<geneLocation type="plasmid" evidence="1">
    <name>unnamed2</name>
</geneLocation>
<dbReference type="GeneID" id="35595042"/>
<accession>A0A2I8VRE1</accession>
<keyword evidence="2" id="KW-1185">Reference proteome</keyword>
<keyword evidence="1" id="KW-0614">Plasmid</keyword>
<dbReference type="AlphaFoldDB" id="A0A2I8VRE1"/>
<evidence type="ECO:0000313" key="2">
    <source>
        <dbReference type="Proteomes" id="UP000236584"/>
    </source>
</evidence>
<evidence type="ECO:0000313" key="1">
    <source>
        <dbReference type="EMBL" id="AUV84424.1"/>
    </source>
</evidence>
<sequence>MEPAEMPYEPGELVHVHHDGDSEGRTHRFGCEVLSVSEADEVNDYTYTLFSFGWERVLATDYRHSQLYPSPRGYPNIDEFLGDGHVQGERLLGKFKRRDLEVIDECLTMVDNEADATKDWFNELRKEDVDRINSVFAELVLLYHLRTVYGRKRVSLNARVGEKDFDLRLTTEEEDVWIEVTKPDFADSLSDGFAWGLPKTTQNSIDRKLKSKFEEARDHAPEDAVLILGIYCEEQINQGFAMGQWLDEEYYDVSEICDGWLSYTHLIDTQIGYQSFTDAGERCRTLFDRMVEE</sequence>
<proteinExistence type="predicted"/>
<dbReference type="EMBL" id="CP026311">
    <property type="protein sequence ID" value="AUV84424.1"/>
    <property type="molecule type" value="Genomic_DNA"/>
</dbReference>
<protein>
    <submittedName>
        <fullName evidence="1">Uncharacterized protein</fullName>
    </submittedName>
</protein>
<reference evidence="1 2" key="1">
    <citation type="submission" date="2018-01" db="EMBL/GenBank/DDBJ databases">
        <title>Complete genome sequence of Salinigranum rubrum GX10T, an extremely halophilic archaeon isolated from a marine solar saltern.</title>
        <authorList>
            <person name="Han S."/>
        </authorList>
    </citation>
    <scope>NUCLEOTIDE SEQUENCE [LARGE SCALE GENOMIC DNA]</scope>
    <source>
        <strain evidence="1 2">GX10</strain>
        <plasmid evidence="2">Plasmid unnamed2</plasmid>
    </source>
</reference>
<organism evidence="1 2">
    <name type="scientific">Salinigranum rubrum</name>
    <dbReference type="NCBI Taxonomy" id="755307"/>
    <lineage>
        <taxon>Archaea</taxon>
        <taxon>Methanobacteriati</taxon>
        <taxon>Methanobacteriota</taxon>
        <taxon>Stenosarchaea group</taxon>
        <taxon>Halobacteria</taxon>
        <taxon>Halobacteriales</taxon>
        <taxon>Haloferacaceae</taxon>
        <taxon>Salinigranum</taxon>
    </lineage>
</organism>
<dbReference type="Proteomes" id="UP000236584">
    <property type="component" value="Plasmid unnamed2"/>
</dbReference>
<gene>
    <name evidence="1" type="ORF">C2R22_23080</name>
</gene>